<dbReference type="NCBIfam" id="TIGR00633">
    <property type="entry name" value="xth"/>
    <property type="match status" value="1"/>
</dbReference>
<feature type="binding site" evidence="6">
    <location>
        <position position="42"/>
    </location>
    <ligand>
        <name>Mg(2+)</name>
        <dbReference type="ChEBI" id="CHEBI:18420"/>
        <label>1</label>
    </ligand>
</feature>
<feature type="active site" description="Proton acceptor" evidence="5">
    <location>
        <position position="290"/>
    </location>
</feature>
<dbReference type="STRING" id="431306.AGA_1557"/>
<keyword evidence="3 9" id="KW-0378">Hydrolase</keyword>
<dbReference type="PANTHER" id="PTHR43250:SF2">
    <property type="entry name" value="EXODEOXYRIBONUCLEASE III"/>
    <property type="match status" value="1"/>
</dbReference>
<feature type="binding site" evidence="6">
    <location>
        <position position="289"/>
    </location>
    <ligand>
        <name>Mg(2+)</name>
        <dbReference type="ChEBI" id="CHEBI:18420"/>
        <label>1</label>
    </ligand>
</feature>
<dbReference type="Proteomes" id="UP000068250">
    <property type="component" value="Chromosome I"/>
</dbReference>
<evidence type="ECO:0000313" key="10">
    <source>
        <dbReference type="Proteomes" id="UP000068250"/>
    </source>
</evidence>
<feature type="binding site" evidence="6">
    <location>
        <position position="69"/>
    </location>
    <ligand>
        <name>Mg(2+)</name>
        <dbReference type="ChEBI" id="CHEBI:18420"/>
        <label>1</label>
    </ligand>
</feature>
<dbReference type="GO" id="GO:0004519">
    <property type="term" value="F:endonuclease activity"/>
    <property type="evidence" value="ECO:0007669"/>
    <property type="project" value="InterPro"/>
</dbReference>
<evidence type="ECO:0000256" key="1">
    <source>
        <dbReference type="ARBA" id="ARBA00007092"/>
    </source>
</evidence>
<keyword evidence="4 6" id="KW-0460">Magnesium</keyword>
<dbReference type="GO" id="GO:0008311">
    <property type="term" value="F:double-stranded DNA 3'-5' DNA exonuclease activity"/>
    <property type="evidence" value="ECO:0007669"/>
    <property type="project" value="UniProtKB-EC"/>
</dbReference>
<feature type="binding site" evidence="6">
    <location>
        <position position="189"/>
    </location>
    <ligand>
        <name>Mg(2+)</name>
        <dbReference type="ChEBI" id="CHEBI:18420"/>
        <label>1</label>
    </ligand>
</feature>
<feature type="binding site" evidence="6">
    <location>
        <position position="187"/>
    </location>
    <ligand>
        <name>Mg(2+)</name>
        <dbReference type="ChEBI" id="CHEBI:18420"/>
        <label>1</label>
    </ligand>
</feature>
<evidence type="ECO:0000256" key="5">
    <source>
        <dbReference type="PIRSR" id="PIRSR604808-1"/>
    </source>
</evidence>
<dbReference type="InterPro" id="IPR037493">
    <property type="entry name" value="ExoIII-like"/>
</dbReference>
<dbReference type="GO" id="GO:0003677">
    <property type="term" value="F:DNA binding"/>
    <property type="evidence" value="ECO:0007669"/>
    <property type="project" value="InterPro"/>
</dbReference>
<protein>
    <submittedName>
        <fullName evidence="9">Exodeoxyribonuclease III</fullName>
        <ecNumber evidence="9">3.1.11.2</ecNumber>
    </submittedName>
</protein>
<feature type="site" description="Interaction with DNA substrate" evidence="7">
    <location>
        <position position="290"/>
    </location>
</feature>
<dbReference type="AlphaFoldDB" id="A0A0U5F9F9"/>
<feature type="site" description="Important for catalytic activity" evidence="7">
    <location>
        <position position="260"/>
    </location>
</feature>
<dbReference type="EMBL" id="LN609302">
    <property type="protein sequence ID" value="CEF55681.1"/>
    <property type="molecule type" value="Genomic_DNA"/>
</dbReference>
<dbReference type="PROSITE" id="PS51435">
    <property type="entry name" value="AP_NUCLEASE_F1_4"/>
    <property type="match status" value="1"/>
</dbReference>
<evidence type="ECO:0000256" key="2">
    <source>
        <dbReference type="ARBA" id="ARBA00022723"/>
    </source>
</evidence>
<dbReference type="SUPFAM" id="SSF56219">
    <property type="entry name" value="DNase I-like"/>
    <property type="match status" value="1"/>
</dbReference>
<dbReference type="Gene3D" id="3.60.10.10">
    <property type="entry name" value="Endonuclease/exonuclease/phosphatase"/>
    <property type="match status" value="1"/>
</dbReference>
<dbReference type="InterPro" id="IPR036691">
    <property type="entry name" value="Endo/exonu/phosph_ase_sf"/>
</dbReference>
<comment type="cofactor">
    <cofactor evidence="6">
        <name>Mg(2+)</name>
        <dbReference type="ChEBI" id="CHEBI:18420"/>
    </cofactor>
    <cofactor evidence="6">
        <name>Mn(2+)</name>
        <dbReference type="ChEBI" id="CHEBI:29035"/>
    </cofactor>
    <text evidence="6">Probably binds two magnesium or manganese ions per subunit.</text>
</comment>
<dbReference type="GO" id="GO:0046872">
    <property type="term" value="F:metal ion binding"/>
    <property type="evidence" value="ECO:0007669"/>
    <property type="project" value="UniProtKB-KW"/>
</dbReference>
<name>A0A0U5F9F9_9PROT</name>
<evidence type="ECO:0000256" key="3">
    <source>
        <dbReference type="ARBA" id="ARBA00022801"/>
    </source>
</evidence>
<dbReference type="Pfam" id="PF03372">
    <property type="entry name" value="Exo_endo_phos"/>
    <property type="match status" value="1"/>
</dbReference>
<dbReference type="EC" id="3.1.11.2" evidence="9"/>
<sequence length="299" mass="34291">MGWIQKIARVIPFHPPGLPFLFLLAQRHAIRHALPMRLVTWNINSLRLRMPLLEKLTTTLQPDVVCLQETKVPDALFPLDAVRALGFEHLHYKGMKGYNGVAILSRLPLSPATDTPSWYGKEDCRHVAATLHAPGGDIALHDFYVPAGGDEPDPETNPKFAHKLTFVEEVTDWFARQKLARTVLVGDFNIAPLEHDVWSHKQLLKIVSHTPPETERLTNWQQTGFVDAMRHFVPPQDKLYTWWSYRNRDWKKSNRGRRLDHIWVTPDLVPQLASMTVVQDARDWPSPSDHVPVVMDIQP</sequence>
<feature type="site" description="Transition state stabilizer" evidence="7">
    <location>
        <position position="189"/>
    </location>
</feature>
<dbReference type="InterPro" id="IPR004808">
    <property type="entry name" value="AP_endonuc_1"/>
</dbReference>
<proteinExistence type="inferred from homology"/>
<keyword evidence="2 6" id="KW-0479">Metal-binding</keyword>
<comment type="similarity">
    <text evidence="1">Belongs to the DNA repair enzymes AP/ExoA family.</text>
</comment>
<dbReference type="PATRIC" id="fig|431306.5.peg.1583"/>
<reference evidence="10" key="1">
    <citation type="submission" date="2014-09" db="EMBL/GenBank/DDBJ databases">
        <authorList>
            <person name="Illeghems K.G."/>
        </authorList>
    </citation>
    <scope>NUCLEOTIDE SEQUENCE [LARGE SCALE GENOMIC DNA]</scope>
    <source>
        <strain evidence="10">LMG 23848T</strain>
    </source>
</reference>
<dbReference type="CDD" id="cd09086">
    <property type="entry name" value="ExoIII-like_AP-endo"/>
    <property type="match status" value="1"/>
</dbReference>
<feature type="domain" description="Endonuclease/exonuclease/phosphatase" evidence="8">
    <location>
        <begin position="39"/>
        <end position="290"/>
    </location>
</feature>
<dbReference type="InterPro" id="IPR005135">
    <property type="entry name" value="Endo/exonuclease/phosphatase"/>
</dbReference>
<gene>
    <name evidence="9" type="primary">xthA</name>
    <name evidence="9" type="ORF">AGA_1557</name>
</gene>
<evidence type="ECO:0000256" key="6">
    <source>
        <dbReference type="PIRSR" id="PIRSR604808-2"/>
    </source>
</evidence>
<evidence type="ECO:0000256" key="7">
    <source>
        <dbReference type="PIRSR" id="PIRSR604808-3"/>
    </source>
</evidence>
<accession>A0A0U5F9F9</accession>
<evidence type="ECO:0000259" key="8">
    <source>
        <dbReference type="Pfam" id="PF03372"/>
    </source>
</evidence>
<dbReference type="InterPro" id="IPR020847">
    <property type="entry name" value="AP_endonuclease_F1_BS"/>
</dbReference>
<dbReference type="PROSITE" id="PS00726">
    <property type="entry name" value="AP_NUCLEASE_F1_1"/>
    <property type="match status" value="1"/>
</dbReference>
<evidence type="ECO:0000313" key="9">
    <source>
        <dbReference type="EMBL" id="CEF55681.1"/>
    </source>
</evidence>
<dbReference type="PANTHER" id="PTHR43250">
    <property type="entry name" value="EXODEOXYRIBONUCLEASE III"/>
    <property type="match status" value="1"/>
</dbReference>
<feature type="binding site" evidence="6">
    <location>
        <position position="290"/>
    </location>
    <ligand>
        <name>Mg(2+)</name>
        <dbReference type="ChEBI" id="CHEBI:18420"/>
        <label>1</label>
    </ligand>
</feature>
<organism evidence="9 10">
    <name type="scientific">Acetobacter ghanensis</name>
    <dbReference type="NCBI Taxonomy" id="431306"/>
    <lineage>
        <taxon>Bacteria</taxon>
        <taxon>Pseudomonadati</taxon>
        <taxon>Pseudomonadota</taxon>
        <taxon>Alphaproteobacteria</taxon>
        <taxon>Acetobacterales</taxon>
        <taxon>Acetobacteraceae</taxon>
        <taxon>Acetobacter</taxon>
    </lineage>
</organism>
<feature type="active site" evidence="5">
    <location>
        <position position="144"/>
    </location>
</feature>
<feature type="active site" description="Proton donor/acceptor" evidence="5">
    <location>
        <position position="187"/>
    </location>
</feature>
<evidence type="ECO:0000256" key="4">
    <source>
        <dbReference type="ARBA" id="ARBA00022842"/>
    </source>
</evidence>
<keyword evidence="6" id="KW-0464">Manganese</keyword>
<dbReference type="GO" id="GO:0006281">
    <property type="term" value="P:DNA repair"/>
    <property type="evidence" value="ECO:0007669"/>
    <property type="project" value="InterPro"/>
</dbReference>